<dbReference type="InterPro" id="IPR020557">
    <property type="entry name" value="Fumarate_lyase_CS"/>
</dbReference>
<evidence type="ECO:0000256" key="2">
    <source>
        <dbReference type="ARBA" id="ARBA00001966"/>
    </source>
</evidence>
<evidence type="ECO:0000256" key="9">
    <source>
        <dbReference type="ARBA" id="ARBA00023004"/>
    </source>
</evidence>
<evidence type="ECO:0000256" key="5">
    <source>
        <dbReference type="ARBA" id="ARBA00011738"/>
    </source>
</evidence>
<keyword evidence="11 12" id="KW-0456">Lyase</keyword>
<comment type="cofactor">
    <cofactor evidence="2 12">
        <name>[4Fe-4S] cluster</name>
        <dbReference type="ChEBI" id="CHEBI:49883"/>
    </cofactor>
</comment>
<dbReference type="PANTHER" id="PTHR30389">
    <property type="entry name" value="FUMARATE HYDRATASE-RELATED"/>
    <property type="match status" value="1"/>
</dbReference>
<reference evidence="15 16" key="1">
    <citation type="submission" date="2022-07" db="EMBL/GenBank/DDBJ databases">
        <title>Fecal culturing of patients with breast cancer.</title>
        <authorList>
            <person name="Teng N.M.Y."/>
            <person name="Kiu R."/>
            <person name="Evans R."/>
            <person name="Baker D.J."/>
            <person name="Zenner C."/>
            <person name="Robinson S.D."/>
            <person name="Hall L.J."/>
        </authorList>
    </citation>
    <scope>NUCLEOTIDE SEQUENCE [LARGE SCALE GENOMIC DNA]</scope>
    <source>
        <strain evidence="15 16">LH1063</strain>
    </source>
</reference>
<dbReference type="Pfam" id="PF05683">
    <property type="entry name" value="Fumerase_C"/>
    <property type="match status" value="1"/>
</dbReference>
<feature type="domain" description="Fe-S hydro-lyase tartrate dehydratase alpha-type catalytic" evidence="13">
    <location>
        <begin position="53"/>
        <end position="327"/>
    </location>
</feature>
<evidence type="ECO:0000256" key="7">
    <source>
        <dbReference type="ARBA" id="ARBA00022532"/>
    </source>
</evidence>
<organism evidence="15 16">
    <name type="scientific">Coprobacter tertius</name>
    <dbReference type="NCBI Taxonomy" id="2944915"/>
    <lineage>
        <taxon>Bacteria</taxon>
        <taxon>Pseudomonadati</taxon>
        <taxon>Bacteroidota</taxon>
        <taxon>Bacteroidia</taxon>
        <taxon>Bacteroidales</taxon>
        <taxon>Barnesiellaceae</taxon>
        <taxon>Coprobacter</taxon>
    </lineage>
</organism>
<dbReference type="SUPFAM" id="SSF117457">
    <property type="entry name" value="FumA C-terminal domain-like"/>
    <property type="match status" value="1"/>
</dbReference>
<dbReference type="Proteomes" id="UP001205603">
    <property type="component" value="Unassembled WGS sequence"/>
</dbReference>
<evidence type="ECO:0000256" key="3">
    <source>
        <dbReference type="ARBA" id="ARBA00004859"/>
    </source>
</evidence>
<dbReference type="EC" id="4.2.1.2" evidence="12"/>
<evidence type="ECO:0000256" key="11">
    <source>
        <dbReference type="ARBA" id="ARBA00023239"/>
    </source>
</evidence>
<sequence length="550" mass="60522">MATPPPFKYQEPFPMGKDNTEYYLLSKDHVSVNTFNGKEVLVVEPEALTLLSNAAFRDVSFLLRREHNLMVAKILKDPEASDNDKFVALTMLRNAEVASKGVLPFCQDTGTAIVVGKKGQQVWTGGGDAEALSLGVYKTYTEENLRYSQNAPLDMYKEVNTRCNLPAQIDLYAVNGMEYKFLFMTKGGGSANKTYLYQETKALINPGTLVNFLVEKMKTLGTAACPPYHVAFVIGGTSAEMNLKTVKLASAKYYDNLPTEGNEWGQAFRDIKLEQEVLKAAQESGIGAQFGGKYFAHDVRIIRLPRHGASCPVGLGVSCSADRNIKAKINRDGLWIEKLDDRPGELIPEELRQSGEGNVVKIDLNRPMKDILAELTKYPVSTRLSLNGTIIVGRDIAHAKIKERLDAGEGMPQYLKDHPIYYAGPAKTPQGMPSGSFGPTTAGRMDSYVDLFQENGGSMIMIAKGNRSQQVTDACKKHGGFYLGSIGGPAAILAQNNIKKVECLEYPELGMEAIWKIEVEDFPAFILVDDKGNDFFKQIKPLCPASPKCE</sequence>
<evidence type="ECO:0000313" key="16">
    <source>
        <dbReference type="Proteomes" id="UP001205603"/>
    </source>
</evidence>
<protein>
    <recommendedName>
        <fullName evidence="12">Fumarate hydratase class I</fullName>
        <ecNumber evidence="12">4.2.1.2</ecNumber>
    </recommendedName>
</protein>
<evidence type="ECO:0000313" key="15">
    <source>
        <dbReference type="EMBL" id="MCP9612992.1"/>
    </source>
</evidence>
<dbReference type="Pfam" id="PF05681">
    <property type="entry name" value="Fumerase"/>
    <property type="match status" value="1"/>
</dbReference>
<keyword evidence="7" id="KW-0816">Tricarboxylic acid cycle</keyword>
<proteinExistence type="inferred from homology"/>
<dbReference type="PIRSF" id="PIRSF001394">
    <property type="entry name" value="Fe_dep_fumar_hy"/>
    <property type="match status" value="1"/>
</dbReference>
<comment type="subunit">
    <text evidence="5 12">Homodimer.</text>
</comment>
<dbReference type="EMBL" id="JANDHW010000018">
    <property type="protein sequence ID" value="MCP9612992.1"/>
    <property type="molecule type" value="Genomic_DNA"/>
</dbReference>
<name>A0ABT1MK23_9BACT</name>
<comment type="caution">
    <text evidence="15">The sequence shown here is derived from an EMBL/GenBank/DDBJ whole genome shotgun (WGS) entry which is preliminary data.</text>
</comment>
<dbReference type="InterPro" id="IPR051208">
    <property type="entry name" value="Class-I_Fumarase/Tartrate_DH"/>
</dbReference>
<dbReference type="PANTHER" id="PTHR30389:SF0">
    <property type="entry name" value="FUMARATE HYDRATASE CLASS I, AEROBIC"/>
    <property type="match status" value="1"/>
</dbReference>
<keyword evidence="6 12" id="KW-0004">4Fe-4S</keyword>
<dbReference type="InterPro" id="IPR004647">
    <property type="entry name" value="Fe-S_hydro-lyase_TtdB-typ_cat"/>
</dbReference>
<evidence type="ECO:0000256" key="6">
    <source>
        <dbReference type="ARBA" id="ARBA00022485"/>
    </source>
</evidence>
<comment type="function">
    <text evidence="12">Catalyzes the reversible hydration of fumarate to (S)-malate.</text>
</comment>
<dbReference type="InterPro" id="IPR011167">
    <property type="entry name" value="Fe_dep_fumarate_hydratase"/>
</dbReference>
<evidence type="ECO:0000256" key="8">
    <source>
        <dbReference type="ARBA" id="ARBA00022723"/>
    </source>
</evidence>
<keyword evidence="16" id="KW-1185">Reference proteome</keyword>
<dbReference type="InterPro" id="IPR036660">
    <property type="entry name" value="Fe-S_hydroAse_TtdB_cat_sf"/>
</dbReference>
<accession>A0ABT1MK23</accession>
<evidence type="ECO:0000256" key="10">
    <source>
        <dbReference type="ARBA" id="ARBA00023014"/>
    </source>
</evidence>
<dbReference type="NCBIfam" id="TIGR00723">
    <property type="entry name" value="ttdB_fumA_fumB"/>
    <property type="match status" value="1"/>
</dbReference>
<dbReference type="RefSeq" id="WP_255028377.1">
    <property type="nucleotide sequence ID" value="NZ_JANDHW010000018.1"/>
</dbReference>
<comment type="similarity">
    <text evidence="4 12">Belongs to the class-I fumarase family.</text>
</comment>
<evidence type="ECO:0000259" key="14">
    <source>
        <dbReference type="Pfam" id="PF05683"/>
    </source>
</evidence>
<dbReference type="NCBIfam" id="TIGR00722">
    <property type="entry name" value="ttdA_fumA_fumB"/>
    <property type="match status" value="1"/>
</dbReference>
<comment type="catalytic activity">
    <reaction evidence="1 12">
        <text>(S)-malate = fumarate + H2O</text>
        <dbReference type="Rhea" id="RHEA:12460"/>
        <dbReference type="ChEBI" id="CHEBI:15377"/>
        <dbReference type="ChEBI" id="CHEBI:15589"/>
        <dbReference type="ChEBI" id="CHEBI:29806"/>
        <dbReference type="EC" id="4.2.1.2"/>
    </reaction>
</comment>
<evidence type="ECO:0000256" key="4">
    <source>
        <dbReference type="ARBA" id="ARBA00008876"/>
    </source>
</evidence>
<comment type="pathway">
    <text evidence="3">Carbohydrate metabolism; tricarboxylic acid cycle; (S)-malate from fumarate: step 1/1.</text>
</comment>
<gene>
    <name evidence="15" type="ORF">NMU02_12915</name>
</gene>
<dbReference type="PROSITE" id="PS00163">
    <property type="entry name" value="FUMARATE_LYASES"/>
    <property type="match status" value="1"/>
</dbReference>
<feature type="domain" description="Fe-S hydro-lyase tartrate dehydratase beta-type catalytic" evidence="14">
    <location>
        <begin position="333"/>
        <end position="538"/>
    </location>
</feature>
<dbReference type="Gene3D" id="3.20.130.10">
    <property type="entry name" value="Fe-S hydro-lyase, tartrate dehydratase beta-type, catalytic domain"/>
    <property type="match status" value="1"/>
</dbReference>
<keyword evidence="9 12" id="KW-0408">Iron</keyword>
<keyword evidence="8 12" id="KW-0479">Metal-binding</keyword>
<evidence type="ECO:0000256" key="1">
    <source>
        <dbReference type="ARBA" id="ARBA00000929"/>
    </source>
</evidence>
<keyword evidence="10 12" id="KW-0411">Iron-sulfur</keyword>
<dbReference type="InterPro" id="IPR004646">
    <property type="entry name" value="Fe-S_hydro-lyase_TtdA-typ_cat"/>
</dbReference>
<evidence type="ECO:0000259" key="13">
    <source>
        <dbReference type="Pfam" id="PF05681"/>
    </source>
</evidence>
<evidence type="ECO:0000256" key="12">
    <source>
        <dbReference type="PIRNR" id="PIRNR001394"/>
    </source>
</evidence>